<comment type="subcellular location">
    <subcellularLocation>
        <location evidence="7">Cytoplasm</location>
    </subcellularLocation>
</comment>
<feature type="binding site" evidence="7">
    <location>
        <position position="346"/>
    </location>
    <ligand>
        <name>Mn(2+)</name>
        <dbReference type="ChEBI" id="CHEBI:29035"/>
        <label>1</label>
    </ligand>
</feature>
<evidence type="ECO:0000313" key="10">
    <source>
        <dbReference type="Proteomes" id="UP000215559"/>
    </source>
</evidence>
<evidence type="ECO:0000256" key="2">
    <source>
        <dbReference type="ARBA" id="ARBA00000967"/>
    </source>
</evidence>
<dbReference type="GO" id="GO:0030145">
    <property type="term" value="F:manganese ion binding"/>
    <property type="evidence" value="ECO:0007669"/>
    <property type="project" value="UniProtKB-UniRule"/>
</dbReference>
<feature type="binding site" evidence="7">
    <location>
        <position position="346"/>
    </location>
    <ligand>
        <name>Mn(2+)</name>
        <dbReference type="ChEBI" id="CHEBI:29035"/>
        <label>2</label>
    </ligand>
</feature>
<sequence>MVKLKLLKRNEWSGKFLAALIFENTKTPLGLSKKEGQKFVSVAGEENFRSQYKKTILLRSGKGKQRLLFAGLGKKKDFETDRVRVAVAKLIKRAEEMKISELGFLMPEPTSIPCSIDSFIAASVEGAILASYHYIEYRTKKPDDPVSPQLLGLLFDSNQVISRSLRKSAVEARTIAEAVCYTRDLVNEPPSRKTPEMMAKLATRLVKRGRITAEVLHKKQLARMGMNGILRVGAGSQEPPCLVHLIYKPKGKSKKTVCVVGKGITFDSGGLSLKPSKSMDTMKFDMAGAATVFGLFKLLAGINVPVTVHGLAPMAENMPGGSAQKPGDVIRAYNGKTIEVLNTDAEGRLVLADALAYGSTLKPNLIIDMATLTGACLVALGDEYSGMMGTDQKTIDRLIALGKEQGEFFWQLPLADRYRAHIKSKIADIKNMGKERLAGTIAAALFLQEFVDKKVPWVHIDIAGPAFTQKDWDYAPAGATGVPLRTLAAFIRSL</sequence>
<feature type="binding site" evidence="7">
    <location>
        <position position="267"/>
    </location>
    <ligand>
        <name>Mn(2+)</name>
        <dbReference type="ChEBI" id="CHEBI:29035"/>
        <label>1</label>
    </ligand>
</feature>
<keyword evidence="5 7" id="KW-0645">Protease</keyword>
<feature type="binding site" evidence="7">
    <location>
        <position position="285"/>
    </location>
    <ligand>
        <name>Mn(2+)</name>
        <dbReference type="ChEBI" id="CHEBI:29035"/>
        <label>2</label>
    </ligand>
</feature>
<dbReference type="PANTHER" id="PTHR11963:SF23">
    <property type="entry name" value="CYTOSOL AMINOPEPTIDASE"/>
    <property type="match status" value="1"/>
</dbReference>
<protein>
    <recommendedName>
        <fullName evidence="7">Probable cytosol aminopeptidase</fullName>
        <ecNumber evidence="7">3.4.11.1</ecNumber>
    </recommendedName>
    <alternativeName>
        <fullName evidence="7">Leucine aminopeptidase</fullName>
        <shortName evidence="7">LAP</shortName>
        <ecNumber evidence="7">3.4.11.10</ecNumber>
    </alternativeName>
    <alternativeName>
        <fullName evidence="7">Leucyl aminopeptidase</fullName>
    </alternativeName>
</protein>
<keyword evidence="7" id="KW-0963">Cytoplasm</keyword>
<keyword evidence="7" id="KW-0464">Manganese</keyword>
<dbReference type="EMBL" id="NOZP01000184">
    <property type="protein sequence ID" value="OYD13953.1"/>
    <property type="molecule type" value="Genomic_DNA"/>
</dbReference>
<dbReference type="AlphaFoldDB" id="A0A235BNA5"/>
<evidence type="ECO:0000256" key="5">
    <source>
        <dbReference type="ARBA" id="ARBA00022670"/>
    </source>
</evidence>
<dbReference type="Gene3D" id="3.40.220.10">
    <property type="entry name" value="Leucine Aminopeptidase, subunit E, domain 1"/>
    <property type="match status" value="1"/>
</dbReference>
<dbReference type="GO" id="GO:0070006">
    <property type="term" value="F:metalloaminopeptidase activity"/>
    <property type="evidence" value="ECO:0007669"/>
    <property type="project" value="InterPro"/>
</dbReference>
<dbReference type="PANTHER" id="PTHR11963">
    <property type="entry name" value="LEUCINE AMINOPEPTIDASE-RELATED"/>
    <property type="match status" value="1"/>
</dbReference>
<evidence type="ECO:0000256" key="3">
    <source>
        <dbReference type="ARBA" id="ARBA00009528"/>
    </source>
</evidence>
<gene>
    <name evidence="7" type="primary">pepA</name>
    <name evidence="9" type="ORF">CH330_09735</name>
</gene>
<dbReference type="GO" id="GO:0005737">
    <property type="term" value="C:cytoplasm"/>
    <property type="evidence" value="ECO:0007669"/>
    <property type="project" value="UniProtKB-SubCell"/>
</dbReference>
<dbReference type="SUPFAM" id="SSF52949">
    <property type="entry name" value="Macro domain-like"/>
    <property type="match status" value="1"/>
</dbReference>
<dbReference type="HAMAP" id="MF_00181">
    <property type="entry name" value="Cytosol_peptidase_M17"/>
    <property type="match status" value="1"/>
</dbReference>
<dbReference type="EC" id="3.4.11.1" evidence="7"/>
<organism evidence="9 10">
    <name type="scientific">candidate division WOR-3 bacterium JGI_Cruoil_03_51_56</name>
    <dbReference type="NCBI Taxonomy" id="1973747"/>
    <lineage>
        <taxon>Bacteria</taxon>
        <taxon>Bacteria division WOR-3</taxon>
    </lineage>
</organism>
<keyword evidence="7" id="KW-0479">Metal-binding</keyword>
<dbReference type="InterPro" id="IPR043472">
    <property type="entry name" value="Macro_dom-like"/>
</dbReference>
<dbReference type="Pfam" id="PF00883">
    <property type="entry name" value="Peptidase_M17"/>
    <property type="match status" value="1"/>
</dbReference>
<comment type="function">
    <text evidence="7">Presumably involved in the processing and regular turnover of intracellular proteins. Catalyzes the removal of unsubstituted N-terminal amino acids from various peptides.</text>
</comment>
<dbReference type="EC" id="3.4.11.10" evidence="7"/>
<keyword evidence="4 7" id="KW-0031">Aminopeptidase</keyword>
<evidence type="ECO:0000256" key="1">
    <source>
        <dbReference type="ARBA" id="ARBA00000135"/>
    </source>
</evidence>
<evidence type="ECO:0000256" key="7">
    <source>
        <dbReference type="HAMAP-Rule" id="MF_00181"/>
    </source>
</evidence>
<feature type="domain" description="Cytosol aminopeptidase" evidence="8">
    <location>
        <begin position="342"/>
        <end position="349"/>
    </location>
</feature>
<dbReference type="InterPro" id="IPR011356">
    <property type="entry name" value="Leucine_aapep/pepB"/>
</dbReference>
<dbReference type="InterPro" id="IPR000819">
    <property type="entry name" value="Peptidase_M17_C"/>
</dbReference>
<comment type="cofactor">
    <cofactor evidence="7">
        <name>Mn(2+)</name>
        <dbReference type="ChEBI" id="CHEBI:29035"/>
    </cofactor>
    <text evidence="7">Binds 2 manganese ions per subunit.</text>
</comment>
<dbReference type="Gene3D" id="3.40.630.10">
    <property type="entry name" value="Zn peptidases"/>
    <property type="match status" value="1"/>
</dbReference>
<comment type="caution">
    <text evidence="9">The sequence shown here is derived from an EMBL/GenBank/DDBJ whole genome shotgun (WGS) entry which is preliminary data.</text>
</comment>
<reference evidence="9 10" key="1">
    <citation type="submission" date="2017-07" db="EMBL/GenBank/DDBJ databases">
        <title>Recovery of genomes from metagenomes via a dereplication, aggregation, and scoring strategy.</title>
        <authorList>
            <person name="Sieber C.M."/>
            <person name="Probst A.J."/>
            <person name="Sharrar A."/>
            <person name="Thomas B.C."/>
            <person name="Hess M."/>
            <person name="Tringe S.G."/>
            <person name="Banfield J.F."/>
        </authorList>
    </citation>
    <scope>NUCLEOTIDE SEQUENCE [LARGE SCALE GENOMIC DNA]</scope>
    <source>
        <strain evidence="9">JGI_Cruoil_03_51_56</strain>
    </source>
</reference>
<name>A0A235BNA5_UNCW3</name>
<dbReference type="PRINTS" id="PR00481">
    <property type="entry name" value="LAMNOPPTDASE"/>
</dbReference>
<dbReference type="SUPFAM" id="SSF53187">
    <property type="entry name" value="Zn-dependent exopeptidases"/>
    <property type="match status" value="1"/>
</dbReference>
<feature type="binding site" evidence="7">
    <location>
        <position position="262"/>
    </location>
    <ligand>
        <name>Mn(2+)</name>
        <dbReference type="ChEBI" id="CHEBI:29035"/>
        <label>2</label>
    </ligand>
</feature>
<dbReference type="CDD" id="cd00433">
    <property type="entry name" value="Peptidase_M17"/>
    <property type="match status" value="1"/>
</dbReference>
<evidence type="ECO:0000256" key="6">
    <source>
        <dbReference type="ARBA" id="ARBA00022801"/>
    </source>
</evidence>
<comment type="similarity">
    <text evidence="3 7">Belongs to the peptidase M17 family.</text>
</comment>
<dbReference type="NCBIfam" id="NF002073">
    <property type="entry name" value="PRK00913.1-2"/>
    <property type="match status" value="1"/>
</dbReference>
<dbReference type="Proteomes" id="UP000215559">
    <property type="component" value="Unassembled WGS sequence"/>
</dbReference>
<feature type="active site" evidence="7">
    <location>
        <position position="348"/>
    </location>
</feature>
<evidence type="ECO:0000313" key="9">
    <source>
        <dbReference type="EMBL" id="OYD13953.1"/>
    </source>
</evidence>
<feature type="binding site" evidence="7">
    <location>
        <position position="344"/>
    </location>
    <ligand>
        <name>Mn(2+)</name>
        <dbReference type="ChEBI" id="CHEBI:29035"/>
        <label>1</label>
    </ligand>
</feature>
<evidence type="ECO:0000259" key="8">
    <source>
        <dbReference type="PROSITE" id="PS00631"/>
    </source>
</evidence>
<accession>A0A235BNA5</accession>
<dbReference type="InterPro" id="IPR008283">
    <property type="entry name" value="Peptidase_M17_N"/>
</dbReference>
<comment type="catalytic activity">
    <reaction evidence="2 7">
        <text>Release of an N-terminal amino acid, preferentially leucine, but not glutamic or aspartic acids.</text>
        <dbReference type="EC" id="3.4.11.10"/>
    </reaction>
</comment>
<comment type="catalytic activity">
    <reaction evidence="1 7">
        <text>Release of an N-terminal amino acid, Xaa-|-Yaa-, in which Xaa is preferably Leu, but may be other amino acids including Pro although not Arg or Lys, and Yaa may be Pro. Amino acid amides and methyl esters are also readily hydrolyzed, but rates on arylamides are exceedingly low.</text>
        <dbReference type="EC" id="3.4.11.1"/>
    </reaction>
</comment>
<feature type="binding site" evidence="7">
    <location>
        <position position="267"/>
    </location>
    <ligand>
        <name>Mn(2+)</name>
        <dbReference type="ChEBI" id="CHEBI:29035"/>
        <label>2</label>
    </ligand>
</feature>
<dbReference type="Pfam" id="PF02789">
    <property type="entry name" value="Peptidase_M17_N"/>
    <property type="match status" value="1"/>
</dbReference>
<keyword evidence="6 7" id="KW-0378">Hydrolase</keyword>
<dbReference type="PROSITE" id="PS00631">
    <property type="entry name" value="CYTOSOL_AP"/>
    <property type="match status" value="1"/>
</dbReference>
<proteinExistence type="inferred from homology"/>
<feature type="active site" evidence="7">
    <location>
        <position position="274"/>
    </location>
</feature>
<dbReference type="GO" id="GO:0006508">
    <property type="term" value="P:proteolysis"/>
    <property type="evidence" value="ECO:0007669"/>
    <property type="project" value="UniProtKB-KW"/>
</dbReference>
<dbReference type="InterPro" id="IPR023042">
    <property type="entry name" value="Peptidase_M17_leu_NH2_pept"/>
</dbReference>
<evidence type="ECO:0000256" key="4">
    <source>
        <dbReference type="ARBA" id="ARBA00022438"/>
    </source>
</evidence>